<dbReference type="InterPro" id="IPR010398">
    <property type="entry name" value="DUF997"/>
</dbReference>
<comment type="caution">
    <text evidence="2">The sequence shown here is derived from an EMBL/GenBank/DDBJ whole genome shotgun (WGS) entry which is preliminary data.</text>
</comment>
<keyword evidence="1" id="KW-0472">Membrane</keyword>
<organism evidence="2 3">
    <name type="scientific">Erwinia aphidicola</name>
    <dbReference type="NCBI Taxonomy" id="68334"/>
    <lineage>
        <taxon>Bacteria</taxon>
        <taxon>Pseudomonadati</taxon>
        <taxon>Pseudomonadota</taxon>
        <taxon>Gammaproteobacteria</taxon>
        <taxon>Enterobacterales</taxon>
        <taxon>Erwiniaceae</taxon>
        <taxon>Erwinia</taxon>
    </lineage>
</organism>
<feature type="transmembrane region" description="Helical" evidence="1">
    <location>
        <begin position="12"/>
        <end position="32"/>
    </location>
</feature>
<dbReference type="NCBIfam" id="NF007918">
    <property type="entry name" value="PRK10633.1"/>
    <property type="match status" value="1"/>
</dbReference>
<dbReference type="EMBL" id="JBANEI010000007">
    <property type="protein sequence ID" value="MEI2682498.1"/>
    <property type="molecule type" value="Genomic_DNA"/>
</dbReference>
<proteinExistence type="predicted"/>
<sequence>MEKRFVQAHREARWSFWLAVAYLACWALSAWLPGDAQGVTGLPHWFEMACLLIPGLFIFLCWLMVRVVFRDIPLEDDKHEV</sequence>
<dbReference type="Pfam" id="PF06196">
    <property type="entry name" value="DUF997"/>
    <property type="match status" value="1"/>
</dbReference>
<evidence type="ECO:0000313" key="2">
    <source>
        <dbReference type="EMBL" id="MEI2682498.1"/>
    </source>
</evidence>
<dbReference type="PANTHER" id="PTHR39174">
    <property type="entry name" value="INNER MEMBRANE PROTEIN-RELATED"/>
    <property type="match status" value="1"/>
</dbReference>
<protein>
    <submittedName>
        <fullName evidence="2">YhdT family protein</fullName>
    </submittedName>
</protein>
<dbReference type="GeneID" id="89476341"/>
<keyword evidence="1" id="KW-0812">Transmembrane</keyword>
<dbReference type="RefSeq" id="WP_048914411.1">
    <property type="nucleotide sequence ID" value="NZ_CAKKMT010000005.1"/>
</dbReference>
<dbReference type="Proteomes" id="UP001306592">
    <property type="component" value="Unassembled WGS sequence"/>
</dbReference>
<keyword evidence="1" id="KW-1133">Transmembrane helix</keyword>
<evidence type="ECO:0000256" key="1">
    <source>
        <dbReference type="SAM" id="Phobius"/>
    </source>
</evidence>
<name>A0ABU8DG75_ERWAP</name>
<feature type="transmembrane region" description="Helical" evidence="1">
    <location>
        <begin position="44"/>
        <end position="65"/>
    </location>
</feature>
<keyword evidence="3" id="KW-1185">Reference proteome</keyword>
<evidence type="ECO:0000313" key="3">
    <source>
        <dbReference type="Proteomes" id="UP001306592"/>
    </source>
</evidence>
<reference evidence="2 3" key="1">
    <citation type="submission" date="2024-02" db="EMBL/GenBank/DDBJ databases">
        <title>First report Erwinia aphidicola in onion in Chile.</title>
        <authorList>
            <person name="Valenzuela M."/>
            <person name="Pena M."/>
            <person name="Dutta B."/>
        </authorList>
    </citation>
    <scope>NUCLEOTIDE SEQUENCE [LARGE SCALE GENOMIC DNA]</scope>
    <source>
        <strain evidence="2 3">QCJ3A</strain>
    </source>
</reference>
<gene>
    <name evidence="2" type="ORF">V8N49_12625</name>
</gene>
<dbReference type="PANTHER" id="PTHR39174:SF1">
    <property type="entry name" value="INNER MEMBRANE PROTEIN"/>
    <property type="match status" value="1"/>
</dbReference>
<accession>A0ABU8DG75</accession>